<dbReference type="SUPFAM" id="SSF48726">
    <property type="entry name" value="Immunoglobulin"/>
    <property type="match status" value="1"/>
</dbReference>
<organism evidence="2 3">
    <name type="scientific">Podarcis muralis</name>
    <name type="common">Wall lizard</name>
    <name type="synonym">Lacerta muralis</name>
    <dbReference type="NCBI Taxonomy" id="64176"/>
    <lineage>
        <taxon>Eukaryota</taxon>
        <taxon>Metazoa</taxon>
        <taxon>Chordata</taxon>
        <taxon>Craniata</taxon>
        <taxon>Vertebrata</taxon>
        <taxon>Euteleostomi</taxon>
        <taxon>Lepidosauria</taxon>
        <taxon>Squamata</taxon>
        <taxon>Bifurcata</taxon>
        <taxon>Unidentata</taxon>
        <taxon>Episquamata</taxon>
        <taxon>Laterata</taxon>
        <taxon>Lacertibaenia</taxon>
        <taxon>Lacertidae</taxon>
        <taxon>Podarcis</taxon>
    </lineage>
</organism>
<evidence type="ECO:0000259" key="1">
    <source>
        <dbReference type="PROSITE" id="PS50835"/>
    </source>
</evidence>
<dbReference type="InterPro" id="IPR036179">
    <property type="entry name" value="Ig-like_dom_sf"/>
</dbReference>
<name>A0A670K1Q4_PODMU</name>
<dbReference type="InterPro" id="IPR013106">
    <property type="entry name" value="Ig_V-set"/>
</dbReference>
<dbReference type="GeneTree" id="ENSGT00940000154179"/>
<evidence type="ECO:0000313" key="3">
    <source>
        <dbReference type="Proteomes" id="UP000472272"/>
    </source>
</evidence>
<keyword evidence="3" id="KW-1185">Reference proteome</keyword>
<accession>A0A670K1Q4</accession>
<proteinExistence type="predicted"/>
<dbReference type="PANTHER" id="PTHR23267">
    <property type="entry name" value="IMMUNOGLOBULIN LIGHT CHAIN"/>
    <property type="match status" value="1"/>
</dbReference>
<dbReference type="AlphaFoldDB" id="A0A670K1Q4"/>
<dbReference type="PROSITE" id="PS50835">
    <property type="entry name" value="IG_LIKE"/>
    <property type="match status" value="1"/>
</dbReference>
<sequence length="165" mass="18368">STRGETAERLGVTSQSAWTQPASESVTLGQTVKLSCTTDDGRWYIYWYQQRSGDNSGEGILDRFTASRSGSIGYLTITNAEAEDEADYYCGRWNTDANKFHGGTFLWGTETKTLPLLPQSWQELGQSNGSSPFHGDLNSQPSDQQAQEAQWFNPQSHPCLLYLQV</sequence>
<dbReference type="Ensembl" id="ENSPMRT00000030634.1">
    <property type="protein sequence ID" value="ENSPMRP00000028877.1"/>
    <property type="gene ID" value="ENSPMRG00000018675.1"/>
</dbReference>
<dbReference type="InterPro" id="IPR003599">
    <property type="entry name" value="Ig_sub"/>
</dbReference>
<evidence type="ECO:0000313" key="2">
    <source>
        <dbReference type="Ensembl" id="ENSPMRP00000028877.1"/>
    </source>
</evidence>
<reference evidence="2" key="3">
    <citation type="submission" date="2025-09" db="UniProtKB">
        <authorList>
            <consortium name="Ensembl"/>
        </authorList>
    </citation>
    <scope>IDENTIFICATION</scope>
</reference>
<reference evidence="2 3" key="1">
    <citation type="journal article" date="2019" name="Proc. Natl. Acad. Sci. U.S.A.">
        <title>Regulatory changes in pterin and carotenoid genes underlie balanced color polymorphisms in the wall lizard.</title>
        <authorList>
            <person name="Andrade P."/>
            <person name="Pinho C."/>
            <person name="Perez I de Lanuza G."/>
            <person name="Afonso S."/>
            <person name="Brejcha J."/>
            <person name="Rubin C.J."/>
            <person name="Wallerman O."/>
            <person name="Pereira P."/>
            <person name="Sabatino S.J."/>
            <person name="Bellati A."/>
            <person name="Pellitteri-Rosa D."/>
            <person name="Bosakova Z."/>
            <person name="Bunikis I."/>
            <person name="Carretero M.A."/>
            <person name="Feiner N."/>
            <person name="Marsik P."/>
            <person name="Pauperio F."/>
            <person name="Salvi D."/>
            <person name="Soler L."/>
            <person name="While G.M."/>
            <person name="Uller T."/>
            <person name="Font E."/>
            <person name="Andersson L."/>
            <person name="Carneiro M."/>
        </authorList>
    </citation>
    <scope>NUCLEOTIDE SEQUENCE</scope>
</reference>
<dbReference type="InterPro" id="IPR050150">
    <property type="entry name" value="IgV_Light_Chain"/>
</dbReference>
<reference evidence="2" key="2">
    <citation type="submission" date="2025-08" db="UniProtKB">
        <authorList>
            <consortium name="Ensembl"/>
        </authorList>
    </citation>
    <scope>IDENTIFICATION</scope>
</reference>
<feature type="domain" description="Ig-like" evidence="1">
    <location>
        <begin position="8"/>
        <end position="90"/>
    </location>
</feature>
<dbReference type="Proteomes" id="UP000472272">
    <property type="component" value="Chromosome 16"/>
</dbReference>
<dbReference type="Gene3D" id="2.60.40.10">
    <property type="entry name" value="Immunoglobulins"/>
    <property type="match status" value="1"/>
</dbReference>
<dbReference type="Pfam" id="PF07686">
    <property type="entry name" value="V-set"/>
    <property type="match status" value="1"/>
</dbReference>
<dbReference type="SMART" id="SM00409">
    <property type="entry name" value="IG"/>
    <property type="match status" value="1"/>
</dbReference>
<dbReference type="InterPro" id="IPR013783">
    <property type="entry name" value="Ig-like_fold"/>
</dbReference>
<dbReference type="SMART" id="SM00406">
    <property type="entry name" value="IGv"/>
    <property type="match status" value="1"/>
</dbReference>
<dbReference type="InterPro" id="IPR007110">
    <property type="entry name" value="Ig-like_dom"/>
</dbReference>
<protein>
    <recommendedName>
        <fullName evidence="1">Ig-like domain-containing protein</fullName>
    </recommendedName>
</protein>